<name>A0A6J4QF32_9PSEU</name>
<feature type="compositionally biased region" description="Basic residues" evidence="1">
    <location>
        <begin position="13"/>
        <end position="22"/>
    </location>
</feature>
<protein>
    <submittedName>
        <fullName evidence="2">Uncharacterized protein</fullName>
    </submittedName>
</protein>
<proteinExistence type="predicted"/>
<organism evidence="2">
    <name type="scientific">uncultured Pseudonocardia sp</name>
    <dbReference type="NCBI Taxonomy" id="211455"/>
    <lineage>
        <taxon>Bacteria</taxon>
        <taxon>Bacillati</taxon>
        <taxon>Actinomycetota</taxon>
        <taxon>Actinomycetes</taxon>
        <taxon>Pseudonocardiales</taxon>
        <taxon>Pseudonocardiaceae</taxon>
        <taxon>Pseudonocardia</taxon>
        <taxon>environmental samples</taxon>
    </lineage>
</organism>
<feature type="compositionally biased region" description="Basic residues" evidence="1">
    <location>
        <begin position="36"/>
        <end position="66"/>
    </location>
</feature>
<dbReference type="EMBL" id="CADCUS010000551">
    <property type="protein sequence ID" value="CAA9441298.1"/>
    <property type="molecule type" value="Genomic_DNA"/>
</dbReference>
<feature type="region of interest" description="Disordered" evidence="1">
    <location>
        <begin position="1"/>
        <end position="98"/>
    </location>
</feature>
<dbReference type="AlphaFoldDB" id="A0A6J4QF32"/>
<accession>A0A6J4QF32</accession>
<sequence length="98" mass="10955">DPRPEPRAAPVARRSRLARRQRAPGPLPGGGDRRAAAARHRRRPPRPRLGPRRGDRRGRDRQRRLVRAGAGPVVQRGQLRPDHRHRPARAHAVGGPTV</sequence>
<reference evidence="2" key="1">
    <citation type="submission" date="2020-02" db="EMBL/GenBank/DDBJ databases">
        <authorList>
            <person name="Meier V. D."/>
        </authorList>
    </citation>
    <scope>NUCLEOTIDE SEQUENCE</scope>
    <source>
        <strain evidence="2">AVDCRST_MAG66</strain>
    </source>
</reference>
<evidence type="ECO:0000313" key="2">
    <source>
        <dbReference type="EMBL" id="CAA9441298.1"/>
    </source>
</evidence>
<feature type="non-terminal residue" evidence="2">
    <location>
        <position position="1"/>
    </location>
</feature>
<feature type="non-terminal residue" evidence="2">
    <location>
        <position position="98"/>
    </location>
</feature>
<gene>
    <name evidence="2" type="ORF">AVDCRST_MAG66-4010</name>
</gene>
<evidence type="ECO:0000256" key="1">
    <source>
        <dbReference type="SAM" id="MobiDB-lite"/>
    </source>
</evidence>